<keyword evidence="1" id="KW-1133">Transmembrane helix</keyword>
<keyword evidence="3" id="KW-1185">Reference proteome</keyword>
<feature type="transmembrane region" description="Helical" evidence="1">
    <location>
        <begin position="164"/>
        <end position="185"/>
    </location>
</feature>
<proteinExistence type="predicted"/>
<name>A0A7W2ECC5_9CORY</name>
<feature type="transmembrane region" description="Helical" evidence="1">
    <location>
        <begin position="266"/>
        <end position="287"/>
    </location>
</feature>
<organism evidence="2 3">
    <name type="scientific">Corynebacterium haemomassiliense</name>
    <dbReference type="NCBI Taxonomy" id="2754726"/>
    <lineage>
        <taxon>Bacteria</taxon>
        <taxon>Bacillati</taxon>
        <taxon>Actinomycetota</taxon>
        <taxon>Actinomycetes</taxon>
        <taxon>Mycobacteriales</taxon>
        <taxon>Corynebacteriaceae</taxon>
        <taxon>Corynebacterium</taxon>
    </lineage>
</organism>
<evidence type="ECO:0000313" key="3">
    <source>
        <dbReference type="Proteomes" id="UP000523682"/>
    </source>
</evidence>
<sequence>MAPWTGVSQSLRDVAVESAVIPARAAGLLFRHLSQLVTVVCLGLAGRQAVIWLAVWLSTFSSLAASLVMPLAPLMVMLSIIFSLWLLRPSLPFLAATFPDRKDGSSRVRLLSAGGMLISFLTVYSTHGLLKEDLAAFRRATTYDEHFNRGFEADFRRAFIDDTAALIGLIAGTIVLRKVIGYFALAEKGLGFTYLAAYLEVLWMTTVSVFLTNRLSAVQDWALSRRSLAPAHQRYEELKTDVAEHTGVLGDAWGWLADQLPALNQLVTVPIAWLTLGAVVFGTTLAAKKAEDAKVEEAPEGASVSIRKRMQAAAHNEAKHAVDEALQPVVGPIKATLKGLRTLARAGLVPMTIFCIVFMLATSVELGVVELGRTLIGPVDSKMAAEQVLNYLLVVARAVYLLVVVCLIASGLDFFLRHSYSPKEGEST</sequence>
<feature type="transmembrane region" description="Helical" evidence="1">
    <location>
        <begin position="108"/>
        <end position="130"/>
    </location>
</feature>
<keyword evidence="1" id="KW-0812">Transmembrane</keyword>
<feature type="transmembrane region" description="Helical" evidence="1">
    <location>
        <begin position="348"/>
        <end position="369"/>
    </location>
</feature>
<dbReference type="Proteomes" id="UP000523682">
    <property type="component" value="Unassembled WGS sequence"/>
</dbReference>
<evidence type="ECO:0000313" key="2">
    <source>
        <dbReference type="EMBL" id="MBA5245116.1"/>
    </source>
</evidence>
<dbReference type="EMBL" id="JACDTZ010000002">
    <property type="protein sequence ID" value="MBA5245116.1"/>
    <property type="molecule type" value="Genomic_DNA"/>
</dbReference>
<keyword evidence="1" id="KW-0472">Membrane</keyword>
<reference evidence="2 3" key="1">
    <citation type="submission" date="2020-07" db="EMBL/GenBank/DDBJ databases">
        <title>Draft genome and description of Corynebacterium haemomassiliense strain Marseile-Q3615 sp. nov.</title>
        <authorList>
            <person name="Boxberger M."/>
            <person name="La Scola B."/>
        </authorList>
    </citation>
    <scope>NUCLEOTIDE SEQUENCE [LARGE SCALE GENOMIC DNA]</scope>
    <source>
        <strain evidence="2 3">Marseille-Q3615</strain>
    </source>
</reference>
<dbReference type="AlphaFoldDB" id="A0A7W2ECC5"/>
<feature type="transmembrane region" description="Helical" evidence="1">
    <location>
        <begin position="36"/>
        <end position="57"/>
    </location>
</feature>
<feature type="transmembrane region" description="Helical" evidence="1">
    <location>
        <begin position="389"/>
        <end position="416"/>
    </location>
</feature>
<feature type="transmembrane region" description="Helical" evidence="1">
    <location>
        <begin position="63"/>
        <end position="87"/>
    </location>
</feature>
<accession>A0A7W2ECC5</accession>
<evidence type="ECO:0000256" key="1">
    <source>
        <dbReference type="SAM" id="Phobius"/>
    </source>
</evidence>
<feature type="transmembrane region" description="Helical" evidence="1">
    <location>
        <begin position="192"/>
        <end position="211"/>
    </location>
</feature>
<gene>
    <name evidence="2" type="ORF">H0193_09940</name>
</gene>
<protein>
    <submittedName>
        <fullName evidence="2">Uncharacterized protein</fullName>
    </submittedName>
</protein>
<comment type="caution">
    <text evidence="2">The sequence shown here is derived from an EMBL/GenBank/DDBJ whole genome shotgun (WGS) entry which is preliminary data.</text>
</comment>
<dbReference type="RefSeq" id="WP_181889782.1">
    <property type="nucleotide sequence ID" value="NZ_JACDTZ010000002.1"/>
</dbReference>